<keyword evidence="1" id="KW-0472">Membrane</keyword>
<reference evidence="2 3" key="1">
    <citation type="submission" date="2021-06" db="EMBL/GenBank/DDBJ databases">
        <authorList>
            <person name="Palmer J.M."/>
        </authorList>
    </citation>
    <scope>NUCLEOTIDE SEQUENCE [LARGE SCALE GENOMIC DNA]</scope>
    <source>
        <strain evidence="2 3">AS_MEX2019</strain>
        <tissue evidence="2">Muscle</tissue>
    </source>
</reference>
<dbReference type="EMBL" id="JAHRIP010066839">
    <property type="protein sequence ID" value="MEQ2307100.1"/>
    <property type="molecule type" value="Genomic_DNA"/>
</dbReference>
<gene>
    <name evidence="2" type="ORF">AMECASPLE_014715</name>
</gene>
<dbReference type="Proteomes" id="UP001469553">
    <property type="component" value="Unassembled WGS sequence"/>
</dbReference>
<evidence type="ECO:0000313" key="2">
    <source>
        <dbReference type="EMBL" id="MEQ2307100.1"/>
    </source>
</evidence>
<protein>
    <submittedName>
        <fullName evidence="2">Uncharacterized protein</fullName>
    </submittedName>
</protein>
<organism evidence="2 3">
    <name type="scientific">Ameca splendens</name>
    <dbReference type="NCBI Taxonomy" id="208324"/>
    <lineage>
        <taxon>Eukaryota</taxon>
        <taxon>Metazoa</taxon>
        <taxon>Chordata</taxon>
        <taxon>Craniata</taxon>
        <taxon>Vertebrata</taxon>
        <taxon>Euteleostomi</taxon>
        <taxon>Actinopterygii</taxon>
        <taxon>Neopterygii</taxon>
        <taxon>Teleostei</taxon>
        <taxon>Neoteleostei</taxon>
        <taxon>Acanthomorphata</taxon>
        <taxon>Ovalentaria</taxon>
        <taxon>Atherinomorphae</taxon>
        <taxon>Cyprinodontiformes</taxon>
        <taxon>Goodeidae</taxon>
        <taxon>Ameca</taxon>
    </lineage>
</organism>
<sequence length="105" mass="11789">MPPHFSTYATPQIIRVLRCSEVVACVFLAEAVSAFMSQFYLPFAALGWECCDLSNHLTLLTTLHLQGYKFMHIHCALILISTCTLIYTNTLIPPPIHSYKNITNG</sequence>
<evidence type="ECO:0000313" key="3">
    <source>
        <dbReference type="Proteomes" id="UP001469553"/>
    </source>
</evidence>
<comment type="caution">
    <text evidence="2">The sequence shown here is derived from an EMBL/GenBank/DDBJ whole genome shotgun (WGS) entry which is preliminary data.</text>
</comment>
<keyword evidence="1" id="KW-0812">Transmembrane</keyword>
<name>A0ABV0ZNB5_9TELE</name>
<evidence type="ECO:0000256" key="1">
    <source>
        <dbReference type="SAM" id="Phobius"/>
    </source>
</evidence>
<proteinExistence type="predicted"/>
<keyword evidence="3" id="KW-1185">Reference proteome</keyword>
<keyword evidence="1" id="KW-1133">Transmembrane helix</keyword>
<accession>A0ABV0ZNB5</accession>
<feature type="transmembrane region" description="Helical" evidence="1">
    <location>
        <begin position="71"/>
        <end position="92"/>
    </location>
</feature>